<dbReference type="Proteomes" id="UP000199119">
    <property type="component" value="Unassembled WGS sequence"/>
</dbReference>
<accession>A0A1I2HXA9</accession>
<evidence type="ECO:0000259" key="1">
    <source>
        <dbReference type="Pfam" id="PF18760"/>
    </source>
</evidence>
<organism evidence="2 3">
    <name type="scientific">Paracidovorax wautersii</name>
    <dbReference type="NCBI Taxonomy" id="1177982"/>
    <lineage>
        <taxon>Bacteria</taxon>
        <taxon>Pseudomonadati</taxon>
        <taxon>Pseudomonadota</taxon>
        <taxon>Betaproteobacteria</taxon>
        <taxon>Burkholderiales</taxon>
        <taxon>Comamonadaceae</taxon>
        <taxon>Paracidovorax</taxon>
    </lineage>
</organism>
<evidence type="ECO:0000313" key="2">
    <source>
        <dbReference type="EMBL" id="SFF34083.1"/>
    </source>
</evidence>
<sequence>MIVERLPVKLYHGSASPIDHFSLEHLGSNSGHDGAGLGVYLTSKPELASQYADMACRLGGDGQVVYPVWARLQNPYRYDTASAFYSDAAERAGLETAWREVLMKAGFDGIVVRSDYEEVVVFDPAVIEFDLTIDVRGQVAMFKPATAEEFQSWFAGSAVVRPDGQPLMVHHGTTVVKVVPGETRPGDAKATAELQALADQHGIPEANDVPVILERWVAMGMAANRGVSPEDAVRARALLEKSRPRVTRPSEALGFDAFELPAGDKELGAHFGTRTHASGFGNVFDFYLRIGNPLRLPDLGTWHYQSVMREVRRQGVSLSEDEYTVVFNARDNNAALRELLLSKGFDGVVYANEAEGSGDSFIVFRADQVVAAVDVDASWVQVPGDVAVTWAADRLLKQVGLEILSDADIASYSAHRFDDMAMRPGVDLAQLQWTSYAGYLQKHFYVRDPEQVEAGLLRTAYYYPNGAEGDHGAPRLIIVDDSDRELDSICGDRSAAPREASLQAAMLDLPSP</sequence>
<name>A0A1I2HXA9_9BURK</name>
<proteinExistence type="predicted"/>
<feature type="domain" description="ART-PolyVal-like" evidence="1">
    <location>
        <begin position="7"/>
        <end position="125"/>
    </location>
</feature>
<evidence type="ECO:0000313" key="3">
    <source>
        <dbReference type="Proteomes" id="UP000199119"/>
    </source>
</evidence>
<protein>
    <recommendedName>
        <fullName evidence="1">ART-PolyVal-like domain-containing protein</fullName>
    </recommendedName>
</protein>
<dbReference type="InterPro" id="IPR049522">
    <property type="entry name" value="ART-PolyVal_dom"/>
</dbReference>
<reference evidence="3" key="1">
    <citation type="submission" date="2016-10" db="EMBL/GenBank/DDBJ databases">
        <authorList>
            <person name="Varghese N."/>
            <person name="Submissions S."/>
        </authorList>
    </citation>
    <scope>NUCLEOTIDE SEQUENCE [LARGE SCALE GENOMIC DNA]</scope>
    <source>
        <strain evidence="3">DSM 27981</strain>
    </source>
</reference>
<dbReference type="AlphaFoldDB" id="A0A1I2HXA9"/>
<dbReference type="Pfam" id="PF18760">
    <property type="entry name" value="ART-PolyVal"/>
    <property type="match status" value="1"/>
</dbReference>
<dbReference type="STRING" id="1177982.SAMN04489711_1403"/>
<gene>
    <name evidence="2" type="ORF">SAMN04489711_1403</name>
</gene>
<keyword evidence="3" id="KW-1185">Reference proteome</keyword>
<dbReference type="EMBL" id="FONX01000040">
    <property type="protein sequence ID" value="SFF34083.1"/>
    <property type="molecule type" value="Genomic_DNA"/>
</dbReference>